<evidence type="ECO:0000313" key="4">
    <source>
        <dbReference type="EMBL" id="OWK39923.1"/>
    </source>
</evidence>
<dbReference type="GO" id="GO:0000160">
    <property type="term" value="P:phosphorelay signal transduction system"/>
    <property type="evidence" value="ECO:0007669"/>
    <property type="project" value="InterPro"/>
</dbReference>
<evidence type="ECO:0000313" key="5">
    <source>
        <dbReference type="Proteomes" id="UP000214646"/>
    </source>
</evidence>
<dbReference type="SMART" id="SM00448">
    <property type="entry name" value="REC"/>
    <property type="match status" value="1"/>
</dbReference>
<proteinExistence type="predicted"/>
<dbReference type="SUPFAM" id="SSF52172">
    <property type="entry name" value="CheY-like"/>
    <property type="match status" value="1"/>
</dbReference>
<feature type="modified residue" description="4-aspartylphosphate" evidence="2">
    <location>
        <position position="38"/>
    </location>
</feature>
<dbReference type="InterPro" id="IPR001789">
    <property type="entry name" value="Sig_transdc_resp-reg_receiver"/>
</dbReference>
<evidence type="ECO:0000256" key="2">
    <source>
        <dbReference type="PROSITE-ProRule" id="PRU00169"/>
    </source>
</evidence>
<dbReference type="PANTHER" id="PTHR44591">
    <property type="entry name" value="STRESS RESPONSE REGULATOR PROTEIN 1"/>
    <property type="match status" value="1"/>
</dbReference>
<dbReference type="PANTHER" id="PTHR44591:SF3">
    <property type="entry name" value="RESPONSE REGULATORY DOMAIN-CONTAINING PROTEIN"/>
    <property type="match status" value="1"/>
</dbReference>
<evidence type="ECO:0000256" key="1">
    <source>
        <dbReference type="ARBA" id="ARBA00022553"/>
    </source>
</evidence>
<dbReference type="InterPro" id="IPR011006">
    <property type="entry name" value="CheY-like_superfamily"/>
</dbReference>
<organism evidence="4 5">
    <name type="scientific">Fimbriiglobus ruber</name>
    <dbReference type="NCBI Taxonomy" id="1908690"/>
    <lineage>
        <taxon>Bacteria</taxon>
        <taxon>Pseudomonadati</taxon>
        <taxon>Planctomycetota</taxon>
        <taxon>Planctomycetia</taxon>
        <taxon>Gemmatales</taxon>
        <taxon>Gemmataceae</taxon>
        <taxon>Fimbriiglobus</taxon>
    </lineage>
</organism>
<sequence>MSTDFLLSSCGYRVLLAKNGPDALKSVEADPPDVVLMDIGLPRMDGWRVAQKIRSQTAGKQPIIIAVSGYGTTPDKLRSASEGLDGHLVKPVSPAELIGLLGEIQTSRVIKARNKSLFAS</sequence>
<accession>A0A225DG20</accession>
<reference evidence="5" key="1">
    <citation type="submission" date="2017-06" db="EMBL/GenBank/DDBJ databases">
        <title>Genome analysis of Fimbriiglobus ruber SP5, the first member of the order Planctomycetales with confirmed chitinolytic capability.</title>
        <authorList>
            <person name="Ravin N.V."/>
            <person name="Rakitin A.L."/>
            <person name="Ivanova A.A."/>
            <person name="Beletsky A.V."/>
            <person name="Kulichevskaya I.S."/>
            <person name="Mardanov A.V."/>
            <person name="Dedysh S.N."/>
        </authorList>
    </citation>
    <scope>NUCLEOTIDE SEQUENCE [LARGE SCALE GENOMIC DNA]</scope>
    <source>
        <strain evidence="5">SP5</strain>
    </source>
</reference>
<dbReference type="GO" id="GO:0032259">
    <property type="term" value="P:methylation"/>
    <property type="evidence" value="ECO:0007669"/>
    <property type="project" value="UniProtKB-KW"/>
</dbReference>
<keyword evidence="5" id="KW-1185">Reference proteome</keyword>
<dbReference type="AlphaFoldDB" id="A0A225DG20"/>
<dbReference type="GO" id="GO:0008168">
    <property type="term" value="F:methyltransferase activity"/>
    <property type="evidence" value="ECO:0007669"/>
    <property type="project" value="UniProtKB-KW"/>
</dbReference>
<dbReference type="Gene3D" id="3.40.50.2300">
    <property type="match status" value="1"/>
</dbReference>
<dbReference type="InterPro" id="IPR050595">
    <property type="entry name" value="Bact_response_regulator"/>
</dbReference>
<dbReference type="Proteomes" id="UP000214646">
    <property type="component" value="Unassembled WGS sequence"/>
</dbReference>
<gene>
    <name evidence="4" type="ORF">FRUB_05813</name>
</gene>
<evidence type="ECO:0000259" key="3">
    <source>
        <dbReference type="PROSITE" id="PS50110"/>
    </source>
</evidence>
<keyword evidence="4" id="KW-0808">Transferase</keyword>
<dbReference type="Pfam" id="PF00072">
    <property type="entry name" value="Response_reg"/>
    <property type="match status" value="1"/>
</dbReference>
<feature type="domain" description="Response regulatory" evidence="3">
    <location>
        <begin position="1"/>
        <end position="105"/>
    </location>
</feature>
<dbReference type="PROSITE" id="PS50110">
    <property type="entry name" value="RESPONSE_REGULATORY"/>
    <property type="match status" value="1"/>
</dbReference>
<dbReference type="EMBL" id="NIDE01000009">
    <property type="protein sequence ID" value="OWK39923.1"/>
    <property type="molecule type" value="Genomic_DNA"/>
</dbReference>
<comment type="caution">
    <text evidence="4">The sequence shown here is derived from an EMBL/GenBank/DDBJ whole genome shotgun (WGS) entry which is preliminary data.</text>
</comment>
<keyword evidence="4" id="KW-0489">Methyltransferase</keyword>
<protein>
    <submittedName>
        <fullName evidence="4">Chemotaxis protein methyltransferase CheR</fullName>
    </submittedName>
</protein>
<name>A0A225DG20_9BACT</name>
<keyword evidence="1 2" id="KW-0597">Phosphoprotein</keyword>